<organism evidence="9">
    <name type="scientific">freshwater metagenome</name>
    <dbReference type="NCBI Taxonomy" id="449393"/>
    <lineage>
        <taxon>unclassified sequences</taxon>
        <taxon>metagenomes</taxon>
        <taxon>ecological metagenomes</taxon>
    </lineage>
</organism>
<keyword evidence="3" id="KW-0547">Nucleotide-binding</keyword>
<keyword evidence="4" id="KW-0067">ATP-binding</keyword>
<dbReference type="GO" id="GO:0015807">
    <property type="term" value="P:L-amino acid transport"/>
    <property type="evidence" value="ECO:0007669"/>
    <property type="project" value="TreeGrafter"/>
</dbReference>
<feature type="domain" description="ABC transporter" evidence="8">
    <location>
        <begin position="505"/>
        <end position="737"/>
    </location>
</feature>
<feature type="domain" description="Major facilitator superfamily (MFS) profile" evidence="7">
    <location>
        <begin position="69"/>
        <end position="475"/>
    </location>
</feature>
<evidence type="ECO:0000256" key="3">
    <source>
        <dbReference type="ARBA" id="ARBA00022741"/>
    </source>
</evidence>
<dbReference type="PROSITE" id="PS00211">
    <property type="entry name" value="ABC_TRANSPORTER_1"/>
    <property type="match status" value="1"/>
</dbReference>
<dbReference type="PANTHER" id="PTHR43820">
    <property type="entry name" value="HIGH-AFFINITY BRANCHED-CHAIN AMINO ACID TRANSPORT ATP-BINDING PROTEIN LIVF"/>
    <property type="match status" value="1"/>
</dbReference>
<evidence type="ECO:0000313" key="9">
    <source>
        <dbReference type="EMBL" id="CAB4620381.1"/>
    </source>
</evidence>
<dbReference type="InterPro" id="IPR020846">
    <property type="entry name" value="MFS_dom"/>
</dbReference>
<keyword evidence="6" id="KW-0472">Membrane</keyword>
<feature type="transmembrane region" description="Helical" evidence="6">
    <location>
        <begin position="104"/>
        <end position="126"/>
    </location>
</feature>
<dbReference type="PROSITE" id="PS50893">
    <property type="entry name" value="ABC_TRANSPORTER_2"/>
    <property type="match status" value="1"/>
</dbReference>
<feature type="transmembrane region" description="Helical" evidence="6">
    <location>
        <begin position="383"/>
        <end position="407"/>
    </location>
</feature>
<keyword evidence="6" id="KW-1133">Transmembrane helix</keyword>
<keyword evidence="2" id="KW-0813">Transport</keyword>
<dbReference type="InterPro" id="IPR052156">
    <property type="entry name" value="BCAA_Transport_ATP-bd_LivF"/>
</dbReference>
<feature type="transmembrane region" description="Helical" evidence="6">
    <location>
        <begin position="358"/>
        <end position="377"/>
    </location>
</feature>
<feature type="transmembrane region" description="Helical" evidence="6">
    <location>
        <begin position="203"/>
        <end position="220"/>
    </location>
</feature>
<dbReference type="EMBL" id="CAEZUP010000096">
    <property type="protein sequence ID" value="CAB4620381.1"/>
    <property type="molecule type" value="Genomic_DNA"/>
</dbReference>
<feature type="transmembrane region" description="Helical" evidence="6">
    <location>
        <begin position="326"/>
        <end position="346"/>
    </location>
</feature>
<evidence type="ECO:0000256" key="2">
    <source>
        <dbReference type="ARBA" id="ARBA00022448"/>
    </source>
</evidence>
<feature type="transmembrane region" description="Helical" evidence="6">
    <location>
        <begin position="135"/>
        <end position="154"/>
    </location>
</feature>
<comment type="similarity">
    <text evidence="1">Belongs to the ABC transporter superfamily.</text>
</comment>
<keyword evidence="6" id="KW-0812">Transmembrane</keyword>
<dbReference type="PANTHER" id="PTHR43820:SF4">
    <property type="entry name" value="HIGH-AFFINITY BRANCHED-CHAIN AMINO ACID TRANSPORT ATP-BINDING PROTEIN LIVF"/>
    <property type="match status" value="1"/>
</dbReference>
<dbReference type="SMART" id="SM00382">
    <property type="entry name" value="AAA"/>
    <property type="match status" value="1"/>
</dbReference>
<dbReference type="GO" id="GO:0016887">
    <property type="term" value="F:ATP hydrolysis activity"/>
    <property type="evidence" value="ECO:0007669"/>
    <property type="project" value="InterPro"/>
</dbReference>
<dbReference type="InterPro" id="IPR027417">
    <property type="entry name" value="P-loop_NTPase"/>
</dbReference>
<evidence type="ECO:0000259" key="7">
    <source>
        <dbReference type="PROSITE" id="PS50850"/>
    </source>
</evidence>
<accession>A0A6J6I1S7</accession>
<dbReference type="GO" id="GO:0005524">
    <property type="term" value="F:ATP binding"/>
    <property type="evidence" value="ECO:0007669"/>
    <property type="project" value="UniProtKB-KW"/>
</dbReference>
<dbReference type="Pfam" id="PF07690">
    <property type="entry name" value="MFS_1"/>
    <property type="match status" value="1"/>
</dbReference>
<dbReference type="SUPFAM" id="SSF52540">
    <property type="entry name" value="P-loop containing nucleoside triphosphate hydrolases"/>
    <property type="match status" value="1"/>
</dbReference>
<dbReference type="InterPro" id="IPR003593">
    <property type="entry name" value="AAA+_ATPase"/>
</dbReference>
<dbReference type="InterPro" id="IPR003439">
    <property type="entry name" value="ABC_transporter-like_ATP-bd"/>
</dbReference>
<dbReference type="GO" id="GO:0015658">
    <property type="term" value="F:branched-chain amino acid transmembrane transporter activity"/>
    <property type="evidence" value="ECO:0007669"/>
    <property type="project" value="TreeGrafter"/>
</dbReference>
<gene>
    <name evidence="9" type="ORF">UFOPK1835_01733</name>
</gene>
<reference evidence="9" key="1">
    <citation type="submission" date="2020-05" db="EMBL/GenBank/DDBJ databases">
        <authorList>
            <person name="Chiriac C."/>
            <person name="Salcher M."/>
            <person name="Ghai R."/>
            <person name="Kavagutti S V."/>
        </authorList>
    </citation>
    <scope>NUCLEOTIDE SEQUENCE</scope>
</reference>
<evidence type="ECO:0000256" key="4">
    <source>
        <dbReference type="ARBA" id="ARBA00022840"/>
    </source>
</evidence>
<dbReference type="InterPro" id="IPR036259">
    <property type="entry name" value="MFS_trans_sf"/>
</dbReference>
<name>A0A6J6I1S7_9ZZZZ</name>
<feature type="transmembrane region" description="Helical" evidence="6">
    <location>
        <begin position="226"/>
        <end position="245"/>
    </location>
</feature>
<protein>
    <submittedName>
        <fullName evidence="9">Unannotated protein</fullName>
    </submittedName>
</protein>
<dbReference type="SUPFAM" id="SSF103473">
    <property type="entry name" value="MFS general substrate transporter"/>
    <property type="match status" value="1"/>
</dbReference>
<dbReference type="Gene3D" id="3.40.50.300">
    <property type="entry name" value="P-loop containing nucleotide triphosphate hydrolases"/>
    <property type="match status" value="1"/>
</dbReference>
<evidence type="ECO:0000256" key="5">
    <source>
        <dbReference type="ARBA" id="ARBA00022970"/>
    </source>
</evidence>
<dbReference type="AlphaFoldDB" id="A0A6J6I1S7"/>
<dbReference type="CDD" id="cd03224">
    <property type="entry name" value="ABC_TM1139_LivF_branched"/>
    <property type="match status" value="1"/>
</dbReference>
<keyword evidence="5" id="KW-0029">Amino-acid transport</keyword>
<feature type="transmembrane region" description="Helical" evidence="6">
    <location>
        <begin position="289"/>
        <end position="314"/>
    </location>
</feature>
<feature type="transmembrane region" description="Helical" evidence="6">
    <location>
        <begin position="451"/>
        <end position="469"/>
    </location>
</feature>
<dbReference type="Pfam" id="PF00005">
    <property type="entry name" value="ABC_tran"/>
    <property type="match status" value="1"/>
</dbReference>
<dbReference type="Gene3D" id="1.20.1250.20">
    <property type="entry name" value="MFS general substrate transporter like domains"/>
    <property type="match status" value="2"/>
</dbReference>
<evidence type="ECO:0000256" key="6">
    <source>
        <dbReference type="SAM" id="Phobius"/>
    </source>
</evidence>
<dbReference type="InterPro" id="IPR011701">
    <property type="entry name" value="MFS"/>
</dbReference>
<evidence type="ECO:0000256" key="1">
    <source>
        <dbReference type="ARBA" id="ARBA00005417"/>
    </source>
</evidence>
<dbReference type="InterPro" id="IPR017871">
    <property type="entry name" value="ABC_transporter-like_CS"/>
</dbReference>
<sequence>MSEDMTEDIENETGPVGSLSSLTSVIFEEEESRLAHQTEDQILPDDLLPGVGASSMTMREGLRTGGGTMITVLLLLTIVEEFDRVAMLVLGPDIQDSLNISDTVLLGLISFGGVVLVLSTLPFAWLADRRSRTKVLAGASLLWAVFAAFTGSVANSFQMGITRAGTGFGAAARIPISPSLIADEYPIAVRSRMFAAESLGRPLGQVVGPFIVGLIVLIAGGESSDWRWPFWIMAIPAIVLVFFVARIREPHRGRNEQEAVFGAELTTAVDDGPVRLSAAFARLKKVRTFYFLVVGIGVLGFALIAVPAAFNLLLESAYGYDAFTRGWIGSITWGAALVAIPIAGRYGDKLFRGNPPSALRLMGGAILFYGLFVTVGLRFDQPALLIGFFALGNAFQGAAFTQVGPTISAVIPYQMRAQAFAMVGVYIFLMGGFFGGLLAGALSDAFGERTALTVVVPPAALLGGLLIIYGSRYMKRDISAVVAELREMQAEQQRMAADPDNIPMLQVRNVDASYGNLQVLFDVSFEVKRGETLALLGTNGAGKSTILRSISGLLNPDRGVVRMNGRTITLVDPQYRVGLGMMQIPGGEAVFPSMSVAENLELWSELIDDKAKRAVRLEVVFETFPELTHLIDSKAGSLSGGQQQMLALAKAVMLEPELLLIDELSLGLAPIIVQRLLGIVEQLKANGTTMVLVEQSVNVALAVADRAVFMERGQVRFEGPAQELLERDDLLRAVFLSGEGA</sequence>
<proteinExistence type="inferred from homology"/>
<dbReference type="PROSITE" id="PS50850">
    <property type="entry name" value="MFS"/>
    <property type="match status" value="1"/>
</dbReference>
<feature type="transmembrane region" description="Helical" evidence="6">
    <location>
        <begin position="419"/>
        <end position="439"/>
    </location>
</feature>
<evidence type="ECO:0000259" key="8">
    <source>
        <dbReference type="PROSITE" id="PS50893"/>
    </source>
</evidence>